<dbReference type="InterPro" id="IPR013321">
    <property type="entry name" value="Arc_rbn_hlx_hlx"/>
</dbReference>
<accession>A0A220ITC0</accession>
<geneLocation type="plasmid" evidence="2">
    <name>pPHE20</name>
</geneLocation>
<dbReference type="EMBL" id="KY503036">
    <property type="protein sequence ID" value="ASI38104.1"/>
    <property type="molecule type" value="Genomic_DNA"/>
</dbReference>
<dbReference type="SUPFAM" id="SSF47598">
    <property type="entry name" value="Ribbon-helix-helix"/>
    <property type="match status" value="1"/>
</dbReference>
<dbReference type="Pfam" id="PF03869">
    <property type="entry name" value="Arc"/>
    <property type="match status" value="1"/>
</dbReference>
<proteinExistence type="predicted"/>
<organism evidence="2">
    <name type="scientific">Pseudomonas fluorescens</name>
    <dbReference type="NCBI Taxonomy" id="294"/>
    <lineage>
        <taxon>Bacteria</taxon>
        <taxon>Pseudomonadati</taxon>
        <taxon>Pseudomonadota</taxon>
        <taxon>Gammaproteobacteria</taxon>
        <taxon>Pseudomonadales</taxon>
        <taxon>Pseudomonadaceae</taxon>
        <taxon>Pseudomonas</taxon>
    </lineage>
</organism>
<dbReference type="GO" id="GO:0003677">
    <property type="term" value="F:DNA binding"/>
    <property type="evidence" value="ECO:0007669"/>
    <property type="project" value="InterPro"/>
</dbReference>
<dbReference type="GO" id="GO:0006355">
    <property type="term" value="P:regulation of DNA-templated transcription"/>
    <property type="evidence" value="ECO:0007669"/>
    <property type="project" value="InterPro"/>
</dbReference>
<reference evidence="2" key="1">
    <citation type="submission" date="2017-01" db="EMBL/GenBank/DDBJ databases">
        <title>IS1411 activates the second repA gene of the plasmid pG20 in Pseudomonas fluorescens PC20.</title>
        <authorList>
            <person name="Naanuri E."/>
            <person name="Heinaru E."/>
            <person name="Joesaar M."/>
            <person name="Heinaru A."/>
        </authorList>
    </citation>
    <scope>NUCLEOTIDE SEQUENCE</scope>
    <source>
        <strain evidence="2">PC20</strain>
        <plasmid evidence="2">pPHE20</plasmid>
    </source>
</reference>
<name>A0A220ITC0_PSEFL</name>
<dbReference type="RefSeq" id="WP_172689839.1">
    <property type="nucleotide sequence ID" value="NZ_KY503036.1"/>
</dbReference>
<evidence type="ECO:0000313" key="2">
    <source>
        <dbReference type="EMBL" id="ASI38104.1"/>
    </source>
</evidence>
<evidence type="ECO:0000259" key="1">
    <source>
        <dbReference type="Pfam" id="PF03869"/>
    </source>
</evidence>
<dbReference type="InterPro" id="IPR005569">
    <property type="entry name" value="Arc_DNA-bd_dom"/>
</dbReference>
<sequence length="155" mass="16813">MDNQIANRNSEKFVVRLPEGFREKIDAAAVEAQCSMNSIFILALRHYLIGQARQALLLDALEAKLASLDKSQADQIATINRAIKVSPAAVESIHNARRIEQAAAEPVFLTVVFELPSAQVAAPLINQLPCGQSALGTQAKVFSITTGNLMARKPY</sequence>
<dbReference type="AlphaFoldDB" id="A0A220ITC0"/>
<protein>
    <recommendedName>
        <fullName evidence="1">Arc-like DNA binding domain-containing protein</fullName>
    </recommendedName>
</protein>
<dbReference type="Gene3D" id="1.10.1220.10">
    <property type="entry name" value="Met repressor-like"/>
    <property type="match status" value="1"/>
</dbReference>
<dbReference type="InterPro" id="IPR010985">
    <property type="entry name" value="Ribbon_hlx_hlx"/>
</dbReference>
<keyword evidence="2" id="KW-0614">Plasmid</keyword>
<feature type="domain" description="Arc-like DNA binding" evidence="1">
    <location>
        <begin position="8"/>
        <end position="39"/>
    </location>
</feature>